<keyword evidence="3" id="KW-1185">Reference proteome</keyword>
<dbReference type="Proteomes" id="UP000029482">
    <property type="component" value="Chromosome"/>
</dbReference>
<dbReference type="HOGENOM" id="CLU_167427_0_1_11"/>
<evidence type="ECO:0000313" key="2">
    <source>
        <dbReference type="EMBL" id="AIR96417.1"/>
    </source>
</evidence>
<proteinExistence type="predicted"/>
<gene>
    <name evidence="2" type="ORF">SGLAU_01945</name>
</gene>
<reference evidence="3" key="1">
    <citation type="journal article" date="2015" name="J. Biotechnol.">
        <title>Complete genome sequence of the actinobacterium Streptomyces glaucescens GLA.O (DSM 40922) consisting of a linear chromosome and one linear plasmid.</title>
        <authorList>
            <person name="Ortseifen V."/>
            <person name="Winkler A."/>
            <person name="Albersmeier A."/>
            <person name="Wendler S."/>
            <person name="Puhler A."/>
            <person name="Kalinowski J."/>
            <person name="Ruckert C."/>
        </authorList>
    </citation>
    <scope>NUCLEOTIDE SEQUENCE [LARGE SCALE GENOMIC DNA]</scope>
    <source>
        <strain evidence="3">DSM 40922 / GLA O</strain>
    </source>
</reference>
<dbReference type="AlphaFoldDB" id="A0A089WYC5"/>
<feature type="domain" description="Large ribosomal subunit protein bL12 C-terminal" evidence="1">
    <location>
        <begin position="67"/>
        <end position="94"/>
    </location>
</feature>
<dbReference type="GO" id="GO:0003735">
    <property type="term" value="F:structural constituent of ribosome"/>
    <property type="evidence" value="ECO:0007669"/>
    <property type="project" value="InterPro"/>
</dbReference>
<dbReference type="Pfam" id="PF00542">
    <property type="entry name" value="Ribosomal_L12"/>
    <property type="match status" value="1"/>
</dbReference>
<dbReference type="GO" id="GO:0006412">
    <property type="term" value="P:translation"/>
    <property type="evidence" value="ECO:0007669"/>
    <property type="project" value="InterPro"/>
</dbReference>
<dbReference type="EMBL" id="CP009438">
    <property type="protein sequence ID" value="AIR96417.1"/>
    <property type="molecule type" value="Genomic_DNA"/>
</dbReference>
<dbReference type="InterPro" id="IPR014719">
    <property type="entry name" value="Ribosomal_bL12_C/ClpS-like"/>
</dbReference>
<name>A0A089WYC5_STRGA</name>
<sequence>MIMTVDSVALPLIALIVCVAVFGHEARFSRLDKRLARLERKVDLLLGHLDVAVEDPGTDAVAALARDGKAIEAIKEYRRVTGAGLKEAKDAVDRLQGR</sequence>
<dbReference type="Gene3D" id="3.30.1390.10">
    <property type="match status" value="1"/>
</dbReference>
<dbReference type="SUPFAM" id="SSF54736">
    <property type="entry name" value="ClpS-like"/>
    <property type="match status" value="1"/>
</dbReference>
<dbReference type="KEGG" id="sgu:SGLAU_01945"/>
<evidence type="ECO:0000259" key="1">
    <source>
        <dbReference type="Pfam" id="PF00542"/>
    </source>
</evidence>
<dbReference type="InterPro" id="IPR013823">
    <property type="entry name" value="Ribosomal_bL12_C"/>
</dbReference>
<protein>
    <recommendedName>
        <fullName evidence="1">Large ribosomal subunit protein bL12 C-terminal domain-containing protein</fullName>
    </recommendedName>
</protein>
<dbReference type="STRING" id="1907.SGLAU_01945"/>
<organism evidence="2 3">
    <name type="scientific">Streptomyces glaucescens</name>
    <dbReference type="NCBI Taxonomy" id="1907"/>
    <lineage>
        <taxon>Bacteria</taxon>
        <taxon>Bacillati</taxon>
        <taxon>Actinomycetota</taxon>
        <taxon>Actinomycetes</taxon>
        <taxon>Kitasatosporales</taxon>
        <taxon>Streptomycetaceae</taxon>
        <taxon>Streptomyces</taxon>
    </lineage>
</organism>
<accession>A0A089WYC5</accession>
<dbReference type="eggNOG" id="COG0222">
    <property type="taxonomic scope" value="Bacteria"/>
</dbReference>
<evidence type="ECO:0000313" key="3">
    <source>
        <dbReference type="Proteomes" id="UP000029482"/>
    </source>
</evidence>